<evidence type="ECO:0000256" key="1">
    <source>
        <dbReference type="ARBA" id="ARBA00004370"/>
    </source>
</evidence>
<keyword evidence="5 8" id="KW-1133">Transmembrane helix</keyword>
<dbReference type="Gene3D" id="1.20.5.1030">
    <property type="entry name" value="Preprotein translocase secy subunit"/>
    <property type="match status" value="1"/>
</dbReference>
<dbReference type="EMBL" id="AMFJ01036151">
    <property type="protein sequence ID" value="EKD24950.1"/>
    <property type="molecule type" value="Genomic_DNA"/>
</dbReference>
<dbReference type="Pfam" id="PF00584">
    <property type="entry name" value="SecE"/>
    <property type="match status" value="1"/>
</dbReference>
<comment type="caution">
    <text evidence="9">The sequence shown here is derived from an EMBL/GenBank/DDBJ whole genome shotgun (WGS) entry which is preliminary data.</text>
</comment>
<dbReference type="GO" id="GO:0008320">
    <property type="term" value="F:protein transmembrane transporter activity"/>
    <property type="evidence" value="ECO:0007669"/>
    <property type="project" value="InterPro"/>
</dbReference>
<evidence type="ECO:0000256" key="6">
    <source>
        <dbReference type="ARBA" id="ARBA00023010"/>
    </source>
</evidence>
<dbReference type="GO" id="GO:0006605">
    <property type="term" value="P:protein targeting"/>
    <property type="evidence" value="ECO:0007669"/>
    <property type="project" value="InterPro"/>
</dbReference>
<evidence type="ECO:0000256" key="2">
    <source>
        <dbReference type="ARBA" id="ARBA00022448"/>
    </source>
</evidence>
<sequence length="112" mass="13384">MKYFLLIKAFHHYSLFTIHYSLGYCHFPLKTTCIFVQVRYPTFFLLLKKRHMMKFIYDSLETVKKLKHPTKKDFINLTIAIFVAIVFAGIYFIAADTVFSGIYKRFYSIMTK</sequence>
<feature type="transmembrane region" description="Helical" evidence="8">
    <location>
        <begin position="74"/>
        <end position="94"/>
    </location>
</feature>
<comment type="subcellular location">
    <subcellularLocation>
        <location evidence="1">Membrane</location>
    </subcellularLocation>
</comment>
<dbReference type="InterPro" id="IPR001901">
    <property type="entry name" value="Translocase_SecE/Sec61-g"/>
</dbReference>
<evidence type="ECO:0000256" key="8">
    <source>
        <dbReference type="SAM" id="Phobius"/>
    </source>
</evidence>
<accession>K1X4A2</accession>
<evidence type="ECO:0000256" key="3">
    <source>
        <dbReference type="ARBA" id="ARBA00022692"/>
    </source>
</evidence>
<keyword evidence="4" id="KW-0653">Protein transport</keyword>
<dbReference type="GO" id="GO:0006886">
    <property type="term" value="P:intracellular protein transport"/>
    <property type="evidence" value="ECO:0007669"/>
    <property type="project" value="InterPro"/>
</dbReference>
<dbReference type="InterPro" id="IPR005807">
    <property type="entry name" value="SecE_bac"/>
</dbReference>
<reference evidence="9" key="1">
    <citation type="journal article" date="2012" name="Science">
        <title>Fermentation, hydrogen, and sulfur metabolism in multiple uncultivated bacterial phyla.</title>
        <authorList>
            <person name="Wrighton K.C."/>
            <person name="Thomas B.C."/>
            <person name="Sharon I."/>
            <person name="Miller C.S."/>
            <person name="Castelle C.J."/>
            <person name="VerBerkmoes N.C."/>
            <person name="Wilkins M.J."/>
            <person name="Hettich R.L."/>
            <person name="Lipton M.S."/>
            <person name="Williams K.H."/>
            <person name="Long P.E."/>
            <person name="Banfield J.F."/>
        </authorList>
    </citation>
    <scope>NUCLEOTIDE SEQUENCE [LARGE SCALE GENOMIC DNA]</scope>
</reference>
<keyword evidence="7 8" id="KW-0472">Membrane</keyword>
<keyword evidence="6" id="KW-0811">Translocation</keyword>
<name>K1X4A2_9BACT</name>
<organism evidence="9">
    <name type="scientific">uncultured bacterium</name>
    <name type="common">gcode 4</name>
    <dbReference type="NCBI Taxonomy" id="1234023"/>
    <lineage>
        <taxon>Bacteria</taxon>
        <taxon>environmental samples</taxon>
    </lineage>
</organism>
<dbReference type="GO" id="GO:0009306">
    <property type="term" value="P:protein secretion"/>
    <property type="evidence" value="ECO:0007669"/>
    <property type="project" value="InterPro"/>
</dbReference>
<evidence type="ECO:0008006" key="10">
    <source>
        <dbReference type="Google" id="ProtNLM"/>
    </source>
</evidence>
<keyword evidence="2" id="KW-0813">Transport</keyword>
<dbReference type="NCBIfam" id="TIGR00964">
    <property type="entry name" value="secE_bact"/>
    <property type="match status" value="1"/>
</dbReference>
<proteinExistence type="predicted"/>
<evidence type="ECO:0000256" key="5">
    <source>
        <dbReference type="ARBA" id="ARBA00022989"/>
    </source>
</evidence>
<dbReference type="InterPro" id="IPR038379">
    <property type="entry name" value="SecE_sf"/>
</dbReference>
<evidence type="ECO:0000256" key="7">
    <source>
        <dbReference type="ARBA" id="ARBA00023136"/>
    </source>
</evidence>
<evidence type="ECO:0000313" key="9">
    <source>
        <dbReference type="EMBL" id="EKD24950.1"/>
    </source>
</evidence>
<gene>
    <name evidence="9" type="ORF">ACD_80C00144G0008</name>
</gene>
<evidence type="ECO:0000256" key="4">
    <source>
        <dbReference type="ARBA" id="ARBA00022927"/>
    </source>
</evidence>
<protein>
    <recommendedName>
        <fullName evidence="10">Protein translocase subunit SecE</fullName>
    </recommendedName>
</protein>
<dbReference type="AlphaFoldDB" id="K1X4A2"/>
<dbReference type="GO" id="GO:0016020">
    <property type="term" value="C:membrane"/>
    <property type="evidence" value="ECO:0007669"/>
    <property type="project" value="UniProtKB-SubCell"/>
</dbReference>
<keyword evidence="3 8" id="KW-0812">Transmembrane</keyword>